<accession>A0AAD8EGM6</accession>
<dbReference type="PANTHER" id="PTHR23319:SF4">
    <property type="entry name" value="GRAM DOMAIN CONTAINING 1B, ISOFORM E"/>
    <property type="match status" value="1"/>
</dbReference>
<evidence type="ECO:0000259" key="4">
    <source>
        <dbReference type="PROSITE" id="PS51778"/>
    </source>
</evidence>
<keyword evidence="6" id="KW-1185">Reference proteome</keyword>
<dbReference type="Proteomes" id="UP001233999">
    <property type="component" value="Unassembled WGS sequence"/>
</dbReference>
<organism evidence="5 6">
    <name type="scientific">Diploptera punctata</name>
    <name type="common">Pacific beetle cockroach</name>
    <dbReference type="NCBI Taxonomy" id="6984"/>
    <lineage>
        <taxon>Eukaryota</taxon>
        <taxon>Metazoa</taxon>
        <taxon>Ecdysozoa</taxon>
        <taxon>Arthropoda</taxon>
        <taxon>Hexapoda</taxon>
        <taxon>Insecta</taxon>
        <taxon>Pterygota</taxon>
        <taxon>Neoptera</taxon>
        <taxon>Polyneoptera</taxon>
        <taxon>Dictyoptera</taxon>
        <taxon>Blattodea</taxon>
        <taxon>Blaberoidea</taxon>
        <taxon>Blaberidae</taxon>
        <taxon>Diplopterinae</taxon>
        <taxon>Diploptera</taxon>
    </lineage>
</organism>
<name>A0AAD8EGM6_DIPPU</name>
<reference evidence="5" key="2">
    <citation type="submission" date="2023-05" db="EMBL/GenBank/DDBJ databases">
        <authorList>
            <person name="Fouks B."/>
        </authorList>
    </citation>
    <scope>NUCLEOTIDE SEQUENCE</scope>
    <source>
        <strain evidence="5">Stay&amp;Tobe</strain>
        <tissue evidence="5">Testes</tissue>
    </source>
</reference>
<comment type="subcellular location">
    <subcellularLocation>
        <location evidence="1">Membrane</location>
    </subcellularLocation>
</comment>
<evidence type="ECO:0000256" key="2">
    <source>
        <dbReference type="ARBA" id="ARBA00023136"/>
    </source>
</evidence>
<feature type="domain" description="VASt" evidence="4">
    <location>
        <begin position="61"/>
        <end position="167"/>
    </location>
</feature>
<dbReference type="Pfam" id="PF16016">
    <property type="entry name" value="VASt"/>
    <property type="match status" value="1"/>
</dbReference>
<dbReference type="GO" id="GO:0032366">
    <property type="term" value="P:intracellular sterol transport"/>
    <property type="evidence" value="ECO:0007669"/>
    <property type="project" value="TreeGrafter"/>
</dbReference>
<dbReference type="InterPro" id="IPR031968">
    <property type="entry name" value="VASt"/>
</dbReference>
<dbReference type="InterPro" id="IPR051482">
    <property type="entry name" value="Cholesterol_transport"/>
</dbReference>
<comment type="caution">
    <text evidence="5">The sequence shown here is derived from an EMBL/GenBank/DDBJ whole genome shotgun (WGS) entry which is preliminary data.</text>
</comment>
<dbReference type="PANTHER" id="PTHR23319">
    <property type="entry name" value="GRAM DOMAIN CONTAINING 1B, ISOFORM E"/>
    <property type="match status" value="1"/>
</dbReference>
<feature type="region of interest" description="Disordered" evidence="3">
    <location>
        <begin position="1"/>
        <end position="57"/>
    </location>
</feature>
<proteinExistence type="predicted"/>
<feature type="compositionally biased region" description="Polar residues" evidence="3">
    <location>
        <begin position="1"/>
        <end position="15"/>
    </location>
</feature>
<dbReference type="AlphaFoldDB" id="A0AAD8EGM6"/>
<dbReference type="GO" id="GO:0005886">
    <property type="term" value="C:plasma membrane"/>
    <property type="evidence" value="ECO:0007669"/>
    <property type="project" value="TreeGrafter"/>
</dbReference>
<keyword evidence="2" id="KW-0472">Membrane</keyword>
<dbReference type="GO" id="GO:0005789">
    <property type="term" value="C:endoplasmic reticulum membrane"/>
    <property type="evidence" value="ECO:0007669"/>
    <property type="project" value="TreeGrafter"/>
</dbReference>
<sequence>MVRQDSNTSTSARSESLSHDRNTLHVPVSETLPTDMSDTTESEAEKQSGGCKPAVCSSPHEGRKIIRAIIPIHIDLLFTLLFTNSKFLLDFYAVRRTTSYLAMTSWQQDSQTGNKQRVVTLTMPLNQSVGPKSTQVTETQTMMPCSKPGELYAIDTESVNAGIPYAD</sequence>
<dbReference type="GO" id="GO:0120015">
    <property type="term" value="F:sterol transfer activity"/>
    <property type="evidence" value="ECO:0007669"/>
    <property type="project" value="TreeGrafter"/>
</dbReference>
<dbReference type="PROSITE" id="PS51778">
    <property type="entry name" value="VAST"/>
    <property type="match status" value="1"/>
</dbReference>
<dbReference type="GO" id="GO:0032934">
    <property type="term" value="F:sterol binding"/>
    <property type="evidence" value="ECO:0007669"/>
    <property type="project" value="TreeGrafter"/>
</dbReference>
<protein>
    <recommendedName>
        <fullName evidence="4">VASt domain-containing protein</fullName>
    </recommendedName>
</protein>
<gene>
    <name evidence="5" type="ORF">L9F63_017822</name>
</gene>
<reference evidence="5" key="1">
    <citation type="journal article" date="2023" name="IScience">
        <title>Live-bearing cockroach genome reveals convergent evolutionary mechanisms linked to viviparity in insects and beyond.</title>
        <authorList>
            <person name="Fouks B."/>
            <person name="Harrison M.C."/>
            <person name="Mikhailova A.A."/>
            <person name="Marchal E."/>
            <person name="English S."/>
            <person name="Carruthers M."/>
            <person name="Jennings E.C."/>
            <person name="Chiamaka E.L."/>
            <person name="Frigard R.A."/>
            <person name="Pippel M."/>
            <person name="Attardo G.M."/>
            <person name="Benoit J.B."/>
            <person name="Bornberg-Bauer E."/>
            <person name="Tobe S.S."/>
        </authorList>
    </citation>
    <scope>NUCLEOTIDE SEQUENCE</scope>
    <source>
        <strain evidence="5">Stay&amp;Tobe</strain>
    </source>
</reference>
<dbReference type="GO" id="GO:0140268">
    <property type="term" value="C:endoplasmic reticulum-plasma membrane contact site"/>
    <property type="evidence" value="ECO:0007669"/>
    <property type="project" value="TreeGrafter"/>
</dbReference>
<evidence type="ECO:0000313" key="6">
    <source>
        <dbReference type="Proteomes" id="UP001233999"/>
    </source>
</evidence>
<dbReference type="EMBL" id="JASPKZ010005297">
    <property type="protein sequence ID" value="KAJ9588882.1"/>
    <property type="molecule type" value="Genomic_DNA"/>
</dbReference>
<evidence type="ECO:0000256" key="3">
    <source>
        <dbReference type="SAM" id="MobiDB-lite"/>
    </source>
</evidence>
<evidence type="ECO:0000313" key="5">
    <source>
        <dbReference type="EMBL" id="KAJ9588882.1"/>
    </source>
</evidence>
<evidence type="ECO:0000256" key="1">
    <source>
        <dbReference type="ARBA" id="ARBA00004370"/>
    </source>
</evidence>